<keyword evidence="1" id="KW-0812">Transmembrane</keyword>
<dbReference type="EMBL" id="ABFK02000020">
    <property type="protein sequence ID" value="EDS02530.1"/>
    <property type="molecule type" value="Genomic_DNA"/>
</dbReference>
<sequence>MNDRNSFWNESTGERLIGCLGGSIGILSLLCVVSVIVHHCNRPVPTTTAAPWLNDDLSRPVTDIKELDYNRRLIIYRDEEPRRQLQKFEYPKDERIYGESQNLYEDYYEEIYEYFHD</sequence>
<protein>
    <submittedName>
        <fullName evidence="2">Uncharacterized protein</fullName>
    </submittedName>
</protein>
<feature type="transmembrane region" description="Helical" evidence="1">
    <location>
        <begin position="16"/>
        <end position="37"/>
    </location>
</feature>
<reference evidence="2" key="1">
    <citation type="submission" date="2007-10" db="EMBL/GenBank/DDBJ databases">
        <authorList>
            <person name="Fulton L."/>
            <person name="Clifton S."/>
            <person name="Fulton B."/>
            <person name="Xu J."/>
            <person name="Minx P."/>
            <person name="Pepin K.H."/>
            <person name="Johnson M."/>
            <person name="Thiruvilangam P."/>
            <person name="Bhonagiri V."/>
            <person name="Nash W.E."/>
            <person name="Mardis E.R."/>
            <person name="Wilson R.K."/>
        </authorList>
    </citation>
    <scope>NUCLEOTIDE SEQUENCE [LARGE SCALE GENOMIC DNA]</scope>
    <source>
        <strain evidence="2">DSM 17216</strain>
    </source>
</reference>
<evidence type="ECO:0000313" key="3">
    <source>
        <dbReference type="Proteomes" id="UP000005819"/>
    </source>
</evidence>
<accession>B0MYF2</accession>
<evidence type="ECO:0000256" key="1">
    <source>
        <dbReference type="SAM" id="Phobius"/>
    </source>
</evidence>
<evidence type="ECO:0000313" key="2">
    <source>
        <dbReference type="EMBL" id="EDS02530.1"/>
    </source>
</evidence>
<organism evidence="2 3">
    <name type="scientific">Alistipes putredinis DSM 17216</name>
    <dbReference type="NCBI Taxonomy" id="445970"/>
    <lineage>
        <taxon>Bacteria</taxon>
        <taxon>Pseudomonadati</taxon>
        <taxon>Bacteroidota</taxon>
        <taxon>Bacteroidia</taxon>
        <taxon>Bacteroidales</taxon>
        <taxon>Rikenellaceae</taxon>
        <taxon>Alistipes</taxon>
    </lineage>
</organism>
<dbReference type="AlphaFoldDB" id="B0MYF2"/>
<dbReference type="HOGENOM" id="CLU_2079762_0_0_10"/>
<proteinExistence type="predicted"/>
<keyword evidence="1" id="KW-1133">Transmembrane helix</keyword>
<reference evidence="2" key="2">
    <citation type="submission" date="2013-09" db="EMBL/GenBank/DDBJ databases">
        <title>Draft genome sequence of Alistipes putredinis (DSM 17216).</title>
        <authorList>
            <person name="Sudarsanam P."/>
            <person name="Ley R."/>
            <person name="Guruge J."/>
            <person name="Turnbaugh P.J."/>
            <person name="Mahowald M."/>
            <person name="Liep D."/>
            <person name="Gordon J."/>
        </authorList>
    </citation>
    <scope>NUCLEOTIDE SEQUENCE</scope>
    <source>
        <strain evidence="2">DSM 17216</strain>
    </source>
</reference>
<dbReference type="Proteomes" id="UP000005819">
    <property type="component" value="Unassembled WGS sequence"/>
</dbReference>
<comment type="caution">
    <text evidence="2">The sequence shown here is derived from an EMBL/GenBank/DDBJ whole genome shotgun (WGS) entry which is preliminary data.</text>
</comment>
<keyword evidence="3" id="KW-1185">Reference proteome</keyword>
<keyword evidence="1" id="KW-0472">Membrane</keyword>
<name>B0MYF2_9BACT</name>
<dbReference type="eggNOG" id="ENOG502ZND0">
    <property type="taxonomic scope" value="Bacteria"/>
</dbReference>
<gene>
    <name evidence="2" type="ORF">ALIPUT_02059</name>
</gene>